<dbReference type="AlphaFoldDB" id="A0A8D4VR08"/>
<evidence type="ECO:0000313" key="8">
    <source>
        <dbReference type="EMBL" id="BBL72216.1"/>
    </source>
</evidence>
<feature type="transmembrane region" description="Helical" evidence="6">
    <location>
        <begin position="168"/>
        <end position="187"/>
    </location>
</feature>
<keyword evidence="5 6" id="KW-0472">Membrane</keyword>
<keyword evidence="9" id="KW-1185">Reference proteome</keyword>
<dbReference type="Pfam" id="PF09335">
    <property type="entry name" value="VTT_dom"/>
    <property type="match status" value="1"/>
</dbReference>
<dbReference type="PANTHER" id="PTHR12677:SF59">
    <property type="entry name" value="GOLGI APPARATUS MEMBRANE PROTEIN TVP38-RELATED"/>
    <property type="match status" value="1"/>
</dbReference>
<evidence type="ECO:0000259" key="7">
    <source>
        <dbReference type="Pfam" id="PF09335"/>
    </source>
</evidence>
<feature type="transmembrane region" description="Helical" evidence="6">
    <location>
        <begin position="12"/>
        <end position="33"/>
    </location>
</feature>
<feature type="domain" description="VTT" evidence="7">
    <location>
        <begin position="73"/>
        <end position="191"/>
    </location>
</feature>
<protein>
    <recommendedName>
        <fullName evidence="6">TVP38/TMEM64 family membrane protein</fullName>
    </recommendedName>
</protein>
<feature type="transmembrane region" description="Helical" evidence="6">
    <location>
        <begin position="142"/>
        <end position="161"/>
    </location>
</feature>
<evidence type="ECO:0000256" key="1">
    <source>
        <dbReference type="ARBA" id="ARBA00004651"/>
    </source>
</evidence>
<dbReference type="KEGG" id="moz:MoryE10_28220"/>
<proteinExistence type="inferred from homology"/>
<keyword evidence="3 6" id="KW-0812">Transmembrane</keyword>
<comment type="similarity">
    <text evidence="6">Belongs to the TVP38/TMEM64 family.</text>
</comment>
<evidence type="ECO:0000256" key="2">
    <source>
        <dbReference type="ARBA" id="ARBA00022475"/>
    </source>
</evidence>
<keyword evidence="4 6" id="KW-1133">Transmembrane helix</keyword>
<name>A0A8D4VR08_9GAMM</name>
<sequence>MNDAAQSIVKGMLLVALLAGPAAFFLYGGADWLSLEHLQANREQLLAYTEAHFWTLFLAWGLLYTVATALSIPAGSVLSLAAGFLFGRWLGTVLVIVASSLGAVAVFAAARYLFADSARHKLERNPAAAKILAGFGRDAVNYLLFLRLVPLFPFWLVNLVPAFTPVSLGTYAWTTVVGIVPGCFVYANLGRSLGEIDSLAGLLSAPVLLSLSLLGVLALLPALARRRGSAGLTKG</sequence>
<evidence type="ECO:0000256" key="6">
    <source>
        <dbReference type="RuleBase" id="RU366058"/>
    </source>
</evidence>
<organism evidence="8 9">
    <name type="scientific">Methylogaea oryzae</name>
    <dbReference type="NCBI Taxonomy" id="1295382"/>
    <lineage>
        <taxon>Bacteria</taxon>
        <taxon>Pseudomonadati</taxon>
        <taxon>Pseudomonadota</taxon>
        <taxon>Gammaproteobacteria</taxon>
        <taxon>Methylococcales</taxon>
        <taxon>Methylococcaceae</taxon>
        <taxon>Methylogaea</taxon>
    </lineage>
</organism>
<evidence type="ECO:0000256" key="5">
    <source>
        <dbReference type="ARBA" id="ARBA00023136"/>
    </source>
</evidence>
<comment type="subcellular location">
    <subcellularLocation>
        <location evidence="1 6">Cell membrane</location>
        <topology evidence="1 6">Multi-pass membrane protein</topology>
    </subcellularLocation>
</comment>
<feature type="transmembrane region" description="Helical" evidence="6">
    <location>
        <begin position="199"/>
        <end position="224"/>
    </location>
</feature>
<accession>A0A8D4VR08</accession>
<gene>
    <name evidence="8" type="ORF">MoryE10_28220</name>
</gene>
<dbReference type="InterPro" id="IPR032816">
    <property type="entry name" value="VTT_dom"/>
</dbReference>
<reference evidence="8" key="1">
    <citation type="submission" date="2019-06" db="EMBL/GenBank/DDBJ databases">
        <title>Complete genome sequence of Methylogaea oryzae strain JCM16910.</title>
        <authorList>
            <person name="Asakawa S."/>
        </authorList>
    </citation>
    <scope>NUCLEOTIDE SEQUENCE</scope>
    <source>
        <strain evidence="8">E10</strain>
    </source>
</reference>
<dbReference type="Proteomes" id="UP000824988">
    <property type="component" value="Chromosome"/>
</dbReference>
<evidence type="ECO:0000256" key="4">
    <source>
        <dbReference type="ARBA" id="ARBA00022989"/>
    </source>
</evidence>
<feature type="transmembrane region" description="Helical" evidence="6">
    <location>
        <begin position="53"/>
        <end position="86"/>
    </location>
</feature>
<dbReference type="PANTHER" id="PTHR12677">
    <property type="entry name" value="GOLGI APPARATUS MEMBRANE PROTEIN TVP38-RELATED"/>
    <property type="match status" value="1"/>
</dbReference>
<dbReference type="EMBL" id="AP019782">
    <property type="protein sequence ID" value="BBL72216.1"/>
    <property type="molecule type" value="Genomic_DNA"/>
</dbReference>
<dbReference type="RefSeq" id="WP_221047427.1">
    <property type="nucleotide sequence ID" value="NZ_AP019782.1"/>
</dbReference>
<dbReference type="InterPro" id="IPR015414">
    <property type="entry name" value="TMEM64"/>
</dbReference>
<evidence type="ECO:0000256" key="3">
    <source>
        <dbReference type="ARBA" id="ARBA00022692"/>
    </source>
</evidence>
<feature type="transmembrane region" description="Helical" evidence="6">
    <location>
        <begin position="93"/>
        <end position="114"/>
    </location>
</feature>
<keyword evidence="2 6" id="KW-1003">Cell membrane</keyword>
<evidence type="ECO:0000313" key="9">
    <source>
        <dbReference type="Proteomes" id="UP000824988"/>
    </source>
</evidence>
<dbReference type="GO" id="GO:0005886">
    <property type="term" value="C:plasma membrane"/>
    <property type="evidence" value="ECO:0007669"/>
    <property type="project" value="UniProtKB-SubCell"/>
</dbReference>